<feature type="domain" description="Reverse transcriptase RNase H-like" evidence="10">
    <location>
        <begin position="209"/>
        <end position="291"/>
    </location>
</feature>
<dbReference type="Pfam" id="PF00078">
    <property type="entry name" value="RVT_1"/>
    <property type="match status" value="1"/>
</dbReference>
<feature type="compositionally biased region" description="Basic and acidic residues" evidence="8">
    <location>
        <begin position="374"/>
        <end position="383"/>
    </location>
</feature>
<dbReference type="OrthoDB" id="10064107at2759"/>
<dbReference type="PANTHER" id="PTHR37984:SF5">
    <property type="entry name" value="PROTEIN NYNRIN-LIKE"/>
    <property type="match status" value="1"/>
</dbReference>
<keyword evidence="2" id="KW-0808">Transferase</keyword>
<dbReference type="Pfam" id="PF17917">
    <property type="entry name" value="RT_RNaseH"/>
    <property type="match status" value="1"/>
</dbReference>
<evidence type="ECO:0000256" key="1">
    <source>
        <dbReference type="ARBA" id="ARBA00022670"/>
    </source>
</evidence>
<feature type="domain" description="Reverse transcriptase" evidence="9">
    <location>
        <begin position="88"/>
        <end position="193"/>
    </location>
</feature>
<sequence>MDTDPQQIPQYMAEVYSDGRENLTESEGEMFREILPENRDTFYYPAGEPGKTTIGMHSIKLKEEIPKLEDMKLIEKSNHPWSSGLVLVQKKDLSWRLCVDYRKLNEKTIKDAYPIPRIENNIDALSGAKWMSVLDLSMAYRQVPMNPADKEKTAFSTPRGGLYQYVTMPFGLSCHGKAFKLSCTCISRNRRRRVYIRYRCGSLWNWSSLSQVQEQERVIRYAGRTLNKPERNYCVTRKELLEVVYFIKYFRHYLLGHRFKLRTDRGSLTWLYKFKDPDGQKMRWIQQLSSYDFKIVHIPGSKHENADALSRIVVDNKEFCKQCNLPLDYVYNNSTDISDRTNRCDTSDSLHIMDQQCKNQHSQIISAIDENEKEDLNSEDFPKRRGPKRNAPSKIKGLKNSY</sequence>
<dbReference type="GO" id="GO:0006508">
    <property type="term" value="P:proteolysis"/>
    <property type="evidence" value="ECO:0007669"/>
    <property type="project" value="UniProtKB-KW"/>
</dbReference>
<gene>
    <name evidence="11" type="ORF">MCOR_5067</name>
</gene>
<evidence type="ECO:0000259" key="10">
    <source>
        <dbReference type="Pfam" id="PF17917"/>
    </source>
</evidence>
<evidence type="ECO:0000256" key="2">
    <source>
        <dbReference type="ARBA" id="ARBA00022679"/>
    </source>
</evidence>
<dbReference type="GO" id="GO:0008233">
    <property type="term" value="F:peptidase activity"/>
    <property type="evidence" value="ECO:0007669"/>
    <property type="project" value="UniProtKB-KW"/>
</dbReference>
<protein>
    <recommendedName>
        <fullName evidence="13">Reverse transcriptase RNase H-like domain-containing protein</fullName>
    </recommendedName>
</protein>
<dbReference type="CDD" id="cd09274">
    <property type="entry name" value="RNase_HI_RT_Ty3"/>
    <property type="match status" value="1"/>
</dbReference>
<keyword evidence="6" id="KW-0378">Hydrolase</keyword>
<evidence type="ECO:0000256" key="5">
    <source>
        <dbReference type="ARBA" id="ARBA00022759"/>
    </source>
</evidence>
<feature type="region of interest" description="Disordered" evidence="8">
    <location>
        <begin position="368"/>
        <end position="402"/>
    </location>
</feature>
<dbReference type="GO" id="GO:0003964">
    <property type="term" value="F:RNA-directed DNA polymerase activity"/>
    <property type="evidence" value="ECO:0007669"/>
    <property type="project" value="UniProtKB-KW"/>
</dbReference>
<dbReference type="Proteomes" id="UP000507470">
    <property type="component" value="Unassembled WGS sequence"/>
</dbReference>
<evidence type="ECO:0000256" key="7">
    <source>
        <dbReference type="ARBA" id="ARBA00022918"/>
    </source>
</evidence>
<dbReference type="AlphaFoldDB" id="A0A6J8A8E6"/>
<dbReference type="Gene3D" id="3.30.70.270">
    <property type="match status" value="1"/>
</dbReference>
<proteinExistence type="predicted"/>
<dbReference type="GO" id="GO:0004519">
    <property type="term" value="F:endonuclease activity"/>
    <property type="evidence" value="ECO:0007669"/>
    <property type="project" value="UniProtKB-KW"/>
</dbReference>
<accession>A0A6J8A8E6</accession>
<dbReference type="FunFam" id="3.10.10.10:FF:000007">
    <property type="entry name" value="Retrovirus-related Pol polyprotein from transposon 17.6-like Protein"/>
    <property type="match status" value="1"/>
</dbReference>
<evidence type="ECO:0000313" key="11">
    <source>
        <dbReference type="EMBL" id="CAC5363768.1"/>
    </source>
</evidence>
<dbReference type="CDD" id="cd01647">
    <property type="entry name" value="RT_LTR"/>
    <property type="match status" value="1"/>
</dbReference>
<dbReference type="PANTHER" id="PTHR37984">
    <property type="entry name" value="PROTEIN CBG26694"/>
    <property type="match status" value="1"/>
</dbReference>
<evidence type="ECO:0008006" key="13">
    <source>
        <dbReference type="Google" id="ProtNLM"/>
    </source>
</evidence>
<dbReference type="SUPFAM" id="SSF56672">
    <property type="entry name" value="DNA/RNA polymerases"/>
    <property type="match status" value="1"/>
</dbReference>
<evidence type="ECO:0000256" key="8">
    <source>
        <dbReference type="SAM" id="MobiDB-lite"/>
    </source>
</evidence>
<keyword evidence="12" id="KW-1185">Reference proteome</keyword>
<dbReference type="InterPro" id="IPR050951">
    <property type="entry name" value="Retrovirus_Pol_polyprotein"/>
</dbReference>
<keyword evidence="7" id="KW-0695">RNA-directed DNA polymerase</keyword>
<dbReference type="EMBL" id="CACVKT020000908">
    <property type="protein sequence ID" value="CAC5363768.1"/>
    <property type="molecule type" value="Genomic_DNA"/>
</dbReference>
<organism evidence="11 12">
    <name type="scientific">Mytilus coruscus</name>
    <name type="common">Sea mussel</name>
    <dbReference type="NCBI Taxonomy" id="42192"/>
    <lineage>
        <taxon>Eukaryota</taxon>
        <taxon>Metazoa</taxon>
        <taxon>Spiralia</taxon>
        <taxon>Lophotrochozoa</taxon>
        <taxon>Mollusca</taxon>
        <taxon>Bivalvia</taxon>
        <taxon>Autobranchia</taxon>
        <taxon>Pteriomorphia</taxon>
        <taxon>Mytilida</taxon>
        <taxon>Mytiloidea</taxon>
        <taxon>Mytilidae</taxon>
        <taxon>Mytilinae</taxon>
        <taxon>Mytilus</taxon>
    </lineage>
</organism>
<name>A0A6J8A8E6_MYTCO</name>
<keyword evidence="3" id="KW-0548">Nucleotidyltransferase</keyword>
<evidence type="ECO:0000256" key="4">
    <source>
        <dbReference type="ARBA" id="ARBA00022722"/>
    </source>
</evidence>
<dbReference type="InterPro" id="IPR041373">
    <property type="entry name" value="RT_RNaseH"/>
</dbReference>
<evidence type="ECO:0000259" key="9">
    <source>
        <dbReference type="Pfam" id="PF00078"/>
    </source>
</evidence>
<keyword evidence="5" id="KW-0255">Endonuclease</keyword>
<dbReference type="InterPro" id="IPR043128">
    <property type="entry name" value="Rev_trsase/Diguanyl_cyclase"/>
</dbReference>
<evidence type="ECO:0000313" key="12">
    <source>
        <dbReference type="Proteomes" id="UP000507470"/>
    </source>
</evidence>
<dbReference type="Gene3D" id="3.10.10.10">
    <property type="entry name" value="HIV Type 1 Reverse Transcriptase, subunit A, domain 1"/>
    <property type="match status" value="1"/>
</dbReference>
<reference evidence="11 12" key="1">
    <citation type="submission" date="2020-06" db="EMBL/GenBank/DDBJ databases">
        <authorList>
            <person name="Li R."/>
            <person name="Bekaert M."/>
        </authorList>
    </citation>
    <scope>NUCLEOTIDE SEQUENCE [LARGE SCALE GENOMIC DNA]</scope>
    <source>
        <strain evidence="12">wild</strain>
    </source>
</reference>
<keyword evidence="1" id="KW-0645">Protease</keyword>
<evidence type="ECO:0000256" key="3">
    <source>
        <dbReference type="ARBA" id="ARBA00022695"/>
    </source>
</evidence>
<dbReference type="InterPro" id="IPR000477">
    <property type="entry name" value="RT_dom"/>
</dbReference>
<evidence type="ECO:0000256" key="6">
    <source>
        <dbReference type="ARBA" id="ARBA00022801"/>
    </source>
</evidence>
<keyword evidence="4" id="KW-0540">Nuclease</keyword>
<dbReference type="InterPro" id="IPR043502">
    <property type="entry name" value="DNA/RNA_pol_sf"/>
</dbReference>